<proteinExistence type="inferred from homology"/>
<dbReference type="Gene3D" id="1.25.20.10">
    <property type="entry name" value="Bacterial muramidases"/>
    <property type="match status" value="1"/>
</dbReference>
<dbReference type="PANTHER" id="PTHR37423">
    <property type="entry name" value="SOLUBLE LYTIC MUREIN TRANSGLYCOSYLASE-RELATED"/>
    <property type="match status" value="1"/>
</dbReference>
<evidence type="ECO:0000313" key="4">
    <source>
        <dbReference type="EMBL" id="MDT8999656.1"/>
    </source>
</evidence>
<keyword evidence="5" id="KW-1185">Reference proteome</keyword>
<name>A0ABU3PCR6_9BURK</name>
<evidence type="ECO:0000313" key="5">
    <source>
        <dbReference type="Proteomes" id="UP001246372"/>
    </source>
</evidence>
<accession>A0ABU3PCR6</accession>
<evidence type="ECO:0000259" key="3">
    <source>
        <dbReference type="Pfam" id="PF01464"/>
    </source>
</evidence>
<keyword evidence="2" id="KW-0732">Signal</keyword>
<dbReference type="InterPro" id="IPR023346">
    <property type="entry name" value="Lysozyme-like_dom_sf"/>
</dbReference>
<feature type="domain" description="Transglycosylase SLT" evidence="3">
    <location>
        <begin position="516"/>
        <end position="618"/>
    </location>
</feature>
<dbReference type="Gene3D" id="1.10.530.10">
    <property type="match status" value="1"/>
</dbReference>
<dbReference type="SUPFAM" id="SSF48435">
    <property type="entry name" value="Bacterial muramidases"/>
    <property type="match status" value="1"/>
</dbReference>
<evidence type="ECO:0000256" key="1">
    <source>
        <dbReference type="ARBA" id="ARBA00007734"/>
    </source>
</evidence>
<comment type="caution">
    <text evidence="4">The sequence shown here is derived from an EMBL/GenBank/DDBJ whole genome shotgun (WGS) entry which is preliminary data.</text>
</comment>
<dbReference type="Pfam" id="PF01464">
    <property type="entry name" value="SLT"/>
    <property type="match status" value="1"/>
</dbReference>
<dbReference type="Proteomes" id="UP001246372">
    <property type="component" value="Unassembled WGS sequence"/>
</dbReference>
<dbReference type="InterPro" id="IPR008258">
    <property type="entry name" value="Transglycosylase_SLT_dom_1"/>
</dbReference>
<protein>
    <submittedName>
        <fullName evidence="4">Transglycosylase SLT domain-containing protein</fullName>
    </submittedName>
</protein>
<dbReference type="PANTHER" id="PTHR37423:SF5">
    <property type="entry name" value="SOLUBLE LYTIC MUREIN TRANSGLYCOSYLASE"/>
    <property type="match status" value="1"/>
</dbReference>
<dbReference type="CDD" id="cd13401">
    <property type="entry name" value="Slt70-like"/>
    <property type="match status" value="1"/>
</dbReference>
<evidence type="ECO:0000256" key="2">
    <source>
        <dbReference type="ARBA" id="ARBA00022729"/>
    </source>
</evidence>
<dbReference type="EMBL" id="JAVXZY010000003">
    <property type="protein sequence ID" value="MDT8999656.1"/>
    <property type="molecule type" value="Genomic_DNA"/>
</dbReference>
<dbReference type="InterPro" id="IPR008939">
    <property type="entry name" value="Lytic_TGlycosylase_superhlx_U"/>
</dbReference>
<comment type="similarity">
    <text evidence="1">Belongs to the transglycosylase Slt family.</text>
</comment>
<gene>
    <name evidence="4" type="ORF">RQP53_10300</name>
</gene>
<reference evidence="4" key="1">
    <citation type="submission" date="2023-09" db="EMBL/GenBank/DDBJ databases">
        <title>Paucibacter sp. APW11 Genome sequencing and assembly.</title>
        <authorList>
            <person name="Kim I."/>
        </authorList>
    </citation>
    <scope>NUCLEOTIDE SEQUENCE</scope>
    <source>
        <strain evidence="4">APW11</strain>
    </source>
</reference>
<dbReference type="SUPFAM" id="SSF53955">
    <property type="entry name" value="Lysozyme-like"/>
    <property type="match status" value="1"/>
</dbReference>
<organism evidence="4 5">
    <name type="scientific">Roseateles aquae</name>
    <dbReference type="NCBI Taxonomy" id="3077235"/>
    <lineage>
        <taxon>Bacteria</taxon>
        <taxon>Pseudomonadati</taxon>
        <taxon>Pseudomonadota</taxon>
        <taxon>Betaproteobacteria</taxon>
        <taxon>Burkholderiales</taxon>
        <taxon>Sphaerotilaceae</taxon>
        <taxon>Roseateles</taxon>
    </lineage>
</organism>
<sequence>MNAVYEVARGLTLLAVLSVGAGIALPGHAQPVVGTMASGADGVSPDLLNEAREAWRLKDRKRLAAASAAAQAQQYPLAPWIDYWDLGLRLNELSPTDLEAFYQRWPGSYVEDRMRNDWLLELGRRRDWTSFARDYPRFKMNDDRELSCYALLIEHQQGVDVRQRALAQWLAQRDGDDGCQLLASTLLEAKRFREADVWLKLRLSFEFNKPRAIKQAAAMFKRGTELDILGLQEQWQRYLARRANSNGRTHSELATLALLRAAAVDPAQAAERASSDWARRLPADLAAWAWAQIARQSAFKLQPEAADYYEHALKLQARAGAAPEWSDDTLAWAARSALRADAGAGRPALLQEALKLMSANEQREPQWQYWRARSLMNSATQGAAGDAQRQQARQLLQALASPLSFYGKLAADELALNLPLPPTPTPLSTAERSAALAHPGLNRGLMMIAMGARSEGVREWNFSLRGMSDRELLAAADLACQREAWDRCINASERTRNEIDLAQRFPMPYRAEVMAKAREIGLDPAYVYGLIRQESRFVTDARSHVGAAGLMQVMPATAKWTAKKAGIAYRPELMTDRDFNLRIGTQYLKLVLDDFGGSMPMAAAAYNAGPNRPRRWREGPLLDAAIWAETIPFNETRDYVKKVLSNATVYARLMGAERATLRERLGQLIGPREASAPQSNQDLP</sequence>